<evidence type="ECO:0000256" key="1">
    <source>
        <dbReference type="ARBA" id="ARBA00005755"/>
    </source>
</evidence>
<keyword evidence="4 5" id="KW-0239">DNA-directed DNA polymerase</keyword>
<keyword evidence="3 5" id="KW-0548">Nucleotidyltransferase</keyword>
<name>A0A1J4KM41_9EUKA</name>
<dbReference type="Gene3D" id="2.40.50.730">
    <property type="match status" value="1"/>
</dbReference>
<evidence type="ECO:0000259" key="7">
    <source>
        <dbReference type="Pfam" id="PF03104"/>
    </source>
</evidence>
<dbReference type="Pfam" id="PF03104">
    <property type="entry name" value="DNA_pol_B_exo1"/>
    <property type="match status" value="1"/>
</dbReference>
<dbReference type="GO" id="GO:0003682">
    <property type="term" value="F:chromatin binding"/>
    <property type="evidence" value="ECO:0007669"/>
    <property type="project" value="TreeGrafter"/>
</dbReference>
<evidence type="ECO:0000256" key="3">
    <source>
        <dbReference type="ARBA" id="ARBA00022695"/>
    </source>
</evidence>
<dbReference type="EC" id="2.7.7.7" evidence="5"/>
<feature type="domain" description="DNA-directed DNA polymerase family B exonuclease" evidence="7">
    <location>
        <begin position="179"/>
        <end position="394"/>
    </location>
</feature>
<protein>
    <recommendedName>
        <fullName evidence="5">DNA polymerase</fullName>
        <ecNumber evidence="5">2.7.7.7</ecNumber>
    </recommendedName>
</protein>
<dbReference type="GO" id="GO:1902975">
    <property type="term" value="P:mitotic DNA replication initiation"/>
    <property type="evidence" value="ECO:0007669"/>
    <property type="project" value="TreeGrafter"/>
</dbReference>
<dbReference type="Gene3D" id="1.10.132.60">
    <property type="entry name" value="DNA polymerase family B, C-terminal domain"/>
    <property type="match status" value="1"/>
</dbReference>
<reference evidence="8" key="1">
    <citation type="submission" date="2016-10" db="EMBL/GenBank/DDBJ databases">
        <authorList>
            <person name="Benchimol M."/>
            <person name="Almeida L.G."/>
            <person name="Vasconcelos A.T."/>
            <person name="Perreira-Neves A."/>
            <person name="Rosa I.A."/>
            <person name="Tasca T."/>
            <person name="Bogo M.R."/>
            <person name="de Souza W."/>
        </authorList>
    </citation>
    <scope>NUCLEOTIDE SEQUENCE [LARGE SCALE GENOMIC DNA]</scope>
    <source>
        <strain evidence="8">K</strain>
    </source>
</reference>
<accession>A0A1J4KM41</accession>
<dbReference type="InterPro" id="IPR036397">
    <property type="entry name" value="RNaseH_sf"/>
</dbReference>
<dbReference type="GO" id="GO:0003697">
    <property type="term" value="F:single-stranded DNA binding"/>
    <property type="evidence" value="ECO:0007669"/>
    <property type="project" value="TreeGrafter"/>
</dbReference>
<sequence length="1126" mass="129958">MEIQNTILGAVSQQYNAPPNTPQSELYFHQFPKEPIDFKGDSEIVIPQNKIEMPVGNEVDGYLFNIHEENGYLFLFMKAFINNHYQTICILVEEPRYYLKFLPVPGYRDDLIEEVRQIAQNSGGKYIEPKNGMSPFQTMSYVFNKDGEQIPRESEWLCASFSSQCNLSQIPRVGRNYSTVFGLTYSLRECFCTNNLIKGPQWVHIRKLTEIDHSATTIPMFRVKNPKFVSILTSLNQENSLERPIPPFNLCSMSLRYIHDSKENKKQIIMISMLIRPDCEIESYNSKTKNCITICNTNHQCPADNVIFCKNEEELIRIFVEKLDEYNIDLLVSYNLQSDLNLIFEKIQTCNPLGWWRIGRIRRGFEPPDVSSSPFFLLSGRVLCNLYNSSNEFIKSVSNSFNSIAQQEFDIYRQPLEYIDILKEIQTPSKLISLIHYNIRDAKIVDKLVKLIQLLPLTIQLSQLSGCPWHRVICGKPSDRCESLFVHTFAELGYIIPEKAFSTSYLTRRDVQYEGGLVLDPQRGFYENCVITLDFNSLYPSIIREYNLCFTTIDEKPIDDQDKIRISQNTVKREPAVLPAIMAELLDARTKVKDLLKNAEKDSLEEKRLQIRQSAIKILANAMYGYLGYPLSRFPAIHIADMVTFLGRQTLNSTVDLIKEKGHNIVYGDTDSVMILTKTKNWNEALNIANEIGDFISSKYQFLKLGVESIFLKFLLLNKKKYAALVYEPKNSQITKKQLTYEEYSKLYSKDQQITPNERDKIKKKLHRSTWLKIKGLEIIRRDWCNLSKYMSKYALEQFIYEETRSKASENIIKELRRISAMLRNDGQPTQNVPSGLKTEITVDDLVINKGLTKPLDQYAPEVKTINVTVARWMVKNGHHVSSNDSIPYVVLDDKSKEPEKRASHPDIVYSVCSADIEWYLSNQFIAPVIRMCEPFGAPSKEMIEDAVGVVAKKSKKKKDFTLNEITHSVLTQLYYSCPLCDSQNLLPLNSKMNEEVLHCCQCKEKLSWKAVANAITKFINDRLCEYARASMRCDCRVITNQLPLSQVHRTRNDKNCSLHMVSEFNNADILKTLTFFQATFTSVKSDNKEIQELCEYMKDYMFSVLNIHGLNRIKFSSLLNVAPFD</sequence>
<organism evidence="8 9">
    <name type="scientific">Tritrichomonas foetus</name>
    <dbReference type="NCBI Taxonomy" id="1144522"/>
    <lineage>
        <taxon>Eukaryota</taxon>
        <taxon>Metamonada</taxon>
        <taxon>Parabasalia</taxon>
        <taxon>Tritrichomonadida</taxon>
        <taxon>Tritrichomonadidae</taxon>
        <taxon>Tritrichomonas</taxon>
    </lineage>
</organism>
<evidence type="ECO:0000256" key="4">
    <source>
        <dbReference type="ARBA" id="ARBA00022932"/>
    </source>
</evidence>
<dbReference type="InterPro" id="IPR043502">
    <property type="entry name" value="DNA/RNA_pol_sf"/>
</dbReference>
<dbReference type="PANTHER" id="PTHR45861:SF1">
    <property type="entry name" value="DNA POLYMERASE ALPHA CATALYTIC SUBUNIT"/>
    <property type="match status" value="1"/>
</dbReference>
<comment type="similarity">
    <text evidence="1 5">Belongs to the DNA polymerase type-B family.</text>
</comment>
<dbReference type="GeneID" id="94834547"/>
<dbReference type="NCBIfam" id="TIGR00592">
    <property type="entry name" value="pol2"/>
    <property type="match status" value="1"/>
</dbReference>
<dbReference type="GO" id="GO:0005658">
    <property type="term" value="C:alpha DNA polymerase:primase complex"/>
    <property type="evidence" value="ECO:0007669"/>
    <property type="project" value="TreeGrafter"/>
</dbReference>
<dbReference type="PROSITE" id="PS00116">
    <property type="entry name" value="DNA_POLYMERASE_B"/>
    <property type="match status" value="1"/>
</dbReference>
<dbReference type="InterPro" id="IPR042087">
    <property type="entry name" value="DNA_pol_B_thumb"/>
</dbReference>
<comment type="catalytic activity">
    <reaction evidence="5">
        <text>DNA(n) + a 2'-deoxyribonucleoside 5'-triphosphate = DNA(n+1) + diphosphate</text>
        <dbReference type="Rhea" id="RHEA:22508"/>
        <dbReference type="Rhea" id="RHEA-COMP:17339"/>
        <dbReference type="Rhea" id="RHEA-COMP:17340"/>
        <dbReference type="ChEBI" id="CHEBI:33019"/>
        <dbReference type="ChEBI" id="CHEBI:61560"/>
        <dbReference type="ChEBI" id="CHEBI:173112"/>
        <dbReference type="EC" id="2.7.7.7"/>
    </reaction>
</comment>
<proteinExistence type="inferred from homology"/>
<dbReference type="Gene3D" id="3.30.70.2820">
    <property type="match status" value="1"/>
</dbReference>
<dbReference type="SUPFAM" id="SSF53098">
    <property type="entry name" value="Ribonuclease H-like"/>
    <property type="match status" value="1"/>
</dbReference>
<dbReference type="Gene3D" id="1.10.287.690">
    <property type="entry name" value="Helix hairpin bin"/>
    <property type="match status" value="1"/>
</dbReference>
<dbReference type="GO" id="GO:0006273">
    <property type="term" value="P:lagging strand elongation"/>
    <property type="evidence" value="ECO:0007669"/>
    <property type="project" value="TreeGrafter"/>
</dbReference>
<dbReference type="InterPro" id="IPR006133">
    <property type="entry name" value="DNA-dir_DNA_pol_B_exonuc"/>
</dbReference>
<keyword evidence="2 5" id="KW-0808">Transferase</keyword>
<dbReference type="GO" id="GO:0003688">
    <property type="term" value="F:DNA replication origin binding"/>
    <property type="evidence" value="ECO:0007669"/>
    <property type="project" value="TreeGrafter"/>
</dbReference>
<evidence type="ECO:0000256" key="2">
    <source>
        <dbReference type="ARBA" id="ARBA00022679"/>
    </source>
</evidence>
<dbReference type="SUPFAM" id="SSF56672">
    <property type="entry name" value="DNA/RNA polymerases"/>
    <property type="match status" value="1"/>
</dbReference>
<feature type="domain" description="DNA-directed DNA polymerase family B multifunctional" evidence="6">
    <location>
        <begin position="468"/>
        <end position="935"/>
    </location>
</feature>
<dbReference type="GO" id="GO:0003887">
    <property type="term" value="F:DNA-directed DNA polymerase activity"/>
    <property type="evidence" value="ECO:0007669"/>
    <property type="project" value="UniProtKB-KW"/>
</dbReference>
<dbReference type="SMART" id="SM00486">
    <property type="entry name" value="POLBc"/>
    <property type="match status" value="1"/>
</dbReference>
<dbReference type="VEuPathDB" id="TrichDB:TRFO_17877"/>
<evidence type="ECO:0000259" key="6">
    <source>
        <dbReference type="Pfam" id="PF00136"/>
    </source>
</evidence>
<dbReference type="InterPro" id="IPR017964">
    <property type="entry name" value="DNA-dir_DNA_pol_B_CS"/>
</dbReference>
<dbReference type="RefSeq" id="XP_068365519.1">
    <property type="nucleotide sequence ID" value="XM_068499843.1"/>
</dbReference>
<comment type="caution">
    <text evidence="8">The sequence shown here is derived from an EMBL/GenBank/DDBJ whole genome shotgun (WGS) entry which is preliminary data.</text>
</comment>
<dbReference type="EMBL" id="MLAK01000565">
    <property type="protein sequence ID" value="OHT12383.1"/>
    <property type="molecule type" value="Genomic_DNA"/>
</dbReference>
<gene>
    <name evidence="8" type="ORF">TRFO_17877</name>
</gene>
<dbReference type="AlphaFoldDB" id="A0A1J4KM41"/>
<evidence type="ECO:0000313" key="9">
    <source>
        <dbReference type="Proteomes" id="UP000179807"/>
    </source>
</evidence>
<dbReference type="InterPro" id="IPR006172">
    <property type="entry name" value="DNA-dir_DNA_pol_B"/>
</dbReference>
<dbReference type="PANTHER" id="PTHR45861">
    <property type="entry name" value="DNA POLYMERASE ALPHA CATALYTIC SUBUNIT"/>
    <property type="match status" value="1"/>
</dbReference>
<keyword evidence="5" id="KW-0235">DNA replication</keyword>
<dbReference type="InterPro" id="IPR038256">
    <property type="entry name" value="Pol_alpha_znc_sf"/>
</dbReference>
<dbReference type="InterPro" id="IPR006134">
    <property type="entry name" value="DNA-dir_DNA_pol_B_multi_dom"/>
</dbReference>
<dbReference type="Pfam" id="PF00136">
    <property type="entry name" value="DNA_pol_B"/>
    <property type="match status" value="1"/>
</dbReference>
<dbReference type="Gene3D" id="3.30.420.10">
    <property type="entry name" value="Ribonuclease H-like superfamily/Ribonuclease H"/>
    <property type="match status" value="1"/>
</dbReference>
<dbReference type="InterPro" id="IPR023211">
    <property type="entry name" value="DNA_pol_palm_dom_sf"/>
</dbReference>
<dbReference type="PRINTS" id="PR00106">
    <property type="entry name" value="DNAPOLB"/>
</dbReference>
<dbReference type="InterPro" id="IPR012337">
    <property type="entry name" value="RNaseH-like_sf"/>
</dbReference>
<keyword evidence="5" id="KW-0238">DNA-binding</keyword>
<keyword evidence="9" id="KW-1185">Reference proteome</keyword>
<dbReference type="GO" id="GO:0000166">
    <property type="term" value="F:nucleotide binding"/>
    <property type="evidence" value="ECO:0007669"/>
    <property type="project" value="InterPro"/>
</dbReference>
<dbReference type="Proteomes" id="UP000179807">
    <property type="component" value="Unassembled WGS sequence"/>
</dbReference>
<dbReference type="Gene3D" id="1.10.3200.20">
    <property type="entry name" value="DNA Polymerase alpha, zinc finger"/>
    <property type="match status" value="1"/>
</dbReference>
<evidence type="ECO:0000256" key="5">
    <source>
        <dbReference type="RuleBase" id="RU000442"/>
    </source>
</evidence>
<dbReference type="OrthoDB" id="6755010at2759"/>
<evidence type="ECO:0000313" key="8">
    <source>
        <dbReference type="EMBL" id="OHT12383.1"/>
    </source>
</evidence>
<dbReference type="GO" id="GO:0006272">
    <property type="term" value="P:leading strand elongation"/>
    <property type="evidence" value="ECO:0007669"/>
    <property type="project" value="TreeGrafter"/>
</dbReference>
<dbReference type="Gene3D" id="3.90.1600.10">
    <property type="entry name" value="Palm domain of DNA polymerase"/>
    <property type="match status" value="1"/>
</dbReference>